<evidence type="ECO:0000313" key="3">
    <source>
        <dbReference type="Proteomes" id="UP001209878"/>
    </source>
</evidence>
<name>A0AAD9NL82_RIDPI</name>
<reference evidence="2" key="1">
    <citation type="journal article" date="2023" name="Mol. Biol. Evol.">
        <title>Third-Generation Sequencing Reveals the Adaptive Role of the Epigenome in Three Deep-Sea Polychaetes.</title>
        <authorList>
            <person name="Perez M."/>
            <person name="Aroh O."/>
            <person name="Sun Y."/>
            <person name="Lan Y."/>
            <person name="Juniper S.K."/>
            <person name="Young C.R."/>
            <person name="Angers B."/>
            <person name="Qian P.Y."/>
        </authorList>
    </citation>
    <scope>NUCLEOTIDE SEQUENCE</scope>
    <source>
        <strain evidence="2">R07B-5</strain>
    </source>
</reference>
<accession>A0AAD9NL82</accession>
<dbReference type="EMBL" id="JAODUO010000823">
    <property type="protein sequence ID" value="KAK2174145.1"/>
    <property type="molecule type" value="Genomic_DNA"/>
</dbReference>
<proteinExistence type="predicted"/>
<protein>
    <recommendedName>
        <fullName evidence="4">Secreted protein</fullName>
    </recommendedName>
</protein>
<evidence type="ECO:0008006" key="4">
    <source>
        <dbReference type="Google" id="ProtNLM"/>
    </source>
</evidence>
<dbReference type="AlphaFoldDB" id="A0AAD9NL82"/>
<dbReference type="Proteomes" id="UP001209878">
    <property type="component" value="Unassembled WGS sequence"/>
</dbReference>
<gene>
    <name evidence="2" type="ORF">NP493_823g00056</name>
</gene>
<sequence length="145" mass="16175">MRATVVFLFALLAFVVVAAHEAAEDEADDPSLSIMGESIKASADEARIKRDAAPSAPSGAKELKSTVSYRGRYGSYCHCYSWGSVVCHWNRNGCFCHRHNKRSGGCFVYVRHRTHYHWARADGHHGTRCYCNHVSSAKPVKSYSH</sequence>
<feature type="chain" id="PRO_5042043792" description="Secreted protein" evidence="1">
    <location>
        <begin position="20"/>
        <end position="145"/>
    </location>
</feature>
<evidence type="ECO:0000256" key="1">
    <source>
        <dbReference type="SAM" id="SignalP"/>
    </source>
</evidence>
<keyword evidence="1" id="KW-0732">Signal</keyword>
<organism evidence="2 3">
    <name type="scientific">Ridgeia piscesae</name>
    <name type="common">Tubeworm</name>
    <dbReference type="NCBI Taxonomy" id="27915"/>
    <lineage>
        <taxon>Eukaryota</taxon>
        <taxon>Metazoa</taxon>
        <taxon>Spiralia</taxon>
        <taxon>Lophotrochozoa</taxon>
        <taxon>Annelida</taxon>
        <taxon>Polychaeta</taxon>
        <taxon>Sedentaria</taxon>
        <taxon>Canalipalpata</taxon>
        <taxon>Sabellida</taxon>
        <taxon>Siboglinidae</taxon>
        <taxon>Ridgeia</taxon>
    </lineage>
</organism>
<keyword evidence="3" id="KW-1185">Reference proteome</keyword>
<evidence type="ECO:0000313" key="2">
    <source>
        <dbReference type="EMBL" id="KAK2174145.1"/>
    </source>
</evidence>
<feature type="signal peptide" evidence="1">
    <location>
        <begin position="1"/>
        <end position="19"/>
    </location>
</feature>
<comment type="caution">
    <text evidence="2">The sequence shown here is derived from an EMBL/GenBank/DDBJ whole genome shotgun (WGS) entry which is preliminary data.</text>
</comment>